<dbReference type="GO" id="GO:0022857">
    <property type="term" value="F:transmembrane transporter activity"/>
    <property type="evidence" value="ECO:0007669"/>
    <property type="project" value="InterPro"/>
</dbReference>
<evidence type="ECO:0000256" key="7">
    <source>
        <dbReference type="SAM" id="Phobius"/>
    </source>
</evidence>
<evidence type="ECO:0000256" key="1">
    <source>
        <dbReference type="ARBA" id="ARBA00004651"/>
    </source>
</evidence>
<dbReference type="AlphaFoldDB" id="A0A285PSG2"/>
<gene>
    <name evidence="9" type="ORF">EHLA_1848</name>
</gene>
<keyword evidence="3 7" id="KW-0812">Transmembrane</keyword>
<dbReference type="Pfam" id="PF06738">
    <property type="entry name" value="ThrE"/>
    <property type="match status" value="1"/>
</dbReference>
<keyword evidence="5 7" id="KW-0472">Membrane</keyword>
<dbReference type="PANTHER" id="PTHR34390">
    <property type="entry name" value="UPF0442 PROTEIN YJJB-RELATED"/>
    <property type="match status" value="1"/>
</dbReference>
<feature type="transmembrane region" description="Helical" evidence="7">
    <location>
        <begin position="233"/>
        <end position="253"/>
    </location>
</feature>
<feature type="transmembrane region" description="Helical" evidence="7">
    <location>
        <begin position="125"/>
        <end position="158"/>
    </location>
</feature>
<dbReference type="GO" id="GO:0015744">
    <property type="term" value="P:succinate transport"/>
    <property type="evidence" value="ECO:0007669"/>
    <property type="project" value="TreeGrafter"/>
</dbReference>
<evidence type="ECO:0000313" key="9">
    <source>
        <dbReference type="EMBL" id="SOB72551.1"/>
    </source>
</evidence>
<dbReference type="RefSeq" id="WP_096240457.1">
    <property type="nucleotide sequence ID" value="NZ_LT907978.1"/>
</dbReference>
<keyword evidence="4 7" id="KW-1133">Transmembrane helix</keyword>
<feature type="transmembrane region" description="Helical" evidence="7">
    <location>
        <begin position="170"/>
        <end position="188"/>
    </location>
</feature>
<reference evidence="10" key="1">
    <citation type="submission" date="2017-09" db="EMBL/GenBank/DDBJ databases">
        <authorList>
            <person name="Shetty A S."/>
        </authorList>
    </citation>
    <scope>NUCLEOTIDE SEQUENCE [LARGE SCALE GENOMIC DNA]</scope>
</reference>
<dbReference type="Proteomes" id="UP000217549">
    <property type="component" value="Chromosome I"/>
</dbReference>
<keyword evidence="10" id="KW-1185">Reference proteome</keyword>
<evidence type="ECO:0000256" key="6">
    <source>
        <dbReference type="ARBA" id="ARBA00034125"/>
    </source>
</evidence>
<name>A0A285PSG2_9FIRM</name>
<dbReference type="InterPro" id="IPR010619">
    <property type="entry name" value="ThrE-like_N"/>
</dbReference>
<evidence type="ECO:0000256" key="5">
    <source>
        <dbReference type="ARBA" id="ARBA00023136"/>
    </source>
</evidence>
<comment type="subcellular location">
    <subcellularLocation>
        <location evidence="1">Cell membrane</location>
        <topology evidence="1">Multi-pass membrane protein</topology>
    </subcellularLocation>
</comment>
<evidence type="ECO:0000256" key="3">
    <source>
        <dbReference type="ARBA" id="ARBA00022692"/>
    </source>
</evidence>
<evidence type="ECO:0000313" key="10">
    <source>
        <dbReference type="Proteomes" id="UP000217549"/>
    </source>
</evidence>
<evidence type="ECO:0000256" key="4">
    <source>
        <dbReference type="ARBA" id="ARBA00022989"/>
    </source>
</evidence>
<comment type="similarity">
    <text evidence="6">Belongs to the ThrE exporter (TC 2.A.79) family.</text>
</comment>
<keyword evidence="2" id="KW-1003">Cell membrane</keyword>
<feature type="transmembrane region" description="Helical" evidence="7">
    <location>
        <begin position="200"/>
        <end position="221"/>
    </location>
</feature>
<organism evidence="9 10">
    <name type="scientific">Anaerobutyricum hallii</name>
    <dbReference type="NCBI Taxonomy" id="39488"/>
    <lineage>
        <taxon>Bacteria</taxon>
        <taxon>Bacillati</taxon>
        <taxon>Bacillota</taxon>
        <taxon>Clostridia</taxon>
        <taxon>Lachnospirales</taxon>
        <taxon>Lachnospiraceae</taxon>
        <taxon>Anaerobutyricum</taxon>
    </lineage>
</organism>
<sequence>MDTRAATARENLQIILDIGEQMLSSGAEIGRVEDSIERMCRVLGAEAIECFAITYVIVVTISGENLPGLTEIRRVDQFDRNMHKLTLLNTLSRDICAEKIELKEARIRLETIDQASASSLYSKMFIFALISLSFTIFFGGSIVDALVSALIGVLIAPIDQFLLNKELNRFVQVFLCAASAGFLSNLAARIGVGISSELVSIGNIMIFIPGVIFTCAIQEFFSNNMLSGLTRFTEAIMLSLVVATGFVFVNVLLG</sequence>
<dbReference type="KEGG" id="ehl:EHLA_1848"/>
<proteinExistence type="inferred from homology"/>
<dbReference type="EMBL" id="LT907978">
    <property type="protein sequence ID" value="SOB72551.1"/>
    <property type="molecule type" value="Genomic_DNA"/>
</dbReference>
<feature type="domain" description="Threonine/serine exporter-like N-terminal" evidence="8">
    <location>
        <begin position="14"/>
        <end position="249"/>
    </location>
</feature>
<dbReference type="PANTHER" id="PTHR34390:SF2">
    <property type="entry name" value="SUCCINATE TRANSPORTER SUBUNIT YJJP-RELATED"/>
    <property type="match status" value="1"/>
</dbReference>
<dbReference type="InterPro" id="IPR050539">
    <property type="entry name" value="ThrE_Dicarb/AminoAcid_Exp"/>
</dbReference>
<dbReference type="GO" id="GO:0005886">
    <property type="term" value="C:plasma membrane"/>
    <property type="evidence" value="ECO:0007669"/>
    <property type="project" value="UniProtKB-SubCell"/>
</dbReference>
<evidence type="ECO:0000256" key="2">
    <source>
        <dbReference type="ARBA" id="ARBA00022475"/>
    </source>
</evidence>
<accession>A0A285PSG2</accession>
<evidence type="ECO:0000259" key="8">
    <source>
        <dbReference type="Pfam" id="PF06738"/>
    </source>
</evidence>
<protein>
    <submittedName>
        <fullName evidence="9">Threonine/serine exporter</fullName>
    </submittedName>
</protein>